<reference evidence="4 5" key="1">
    <citation type="submission" date="2018-12" db="EMBL/GenBank/DDBJ databases">
        <title>The whole draft genome of Aquabacterium sp. SJQ9.</title>
        <authorList>
            <person name="Sun L."/>
            <person name="Gao X."/>
            <person name="Chen W."/>
            <person name="Huang K."/>
        </authorList>
    </citation>
    <scope>NUCLEOTIDE SEQUENCE [LARGE SCALE GENOMIC DNA]</scope>
    <source>
        <strain evidence="4 5">SJQ9</strain>
    </source>
</reference>
<dbReference type="Gene3D" id="3.40.50.300">
    <property type="entry name" value="P-loop containing nucleotide triphosphate hydrolases"/>
    <property type="match status" value="1"/>
</dbReference>
<evidence type="ECO:0000313" key="5">
    <source>
        <dbReference type="Proteomes" id="UP000269265"/>
    </source>
</evidence>
<dbReference type="GO" id="GO:0016887">
    <property type="term" value="F:ATP hydrolysis activity"/>
    <property type="evidence" value="ECO:0007669"/>
    <property type="project" value="InterPro"/>
</dbReference>
<comment type="caution">
    <text evidence="4">The sequence shown here is derived from an EMBL/GenBank/DDBJ whole genome shotgun (WGS) entry which is preliminary data.</text>
</comment>
<dbReference type="GO" id="GO:0043684">
    <property type="term" value="C:type IV secretion system complex"/>
    <property type="evidence" value="ECO:0007669"/>
    <property type="project" value="UniProtKB-UniRule"/>
</dbReference>
<dbReference type="PANTHER" id="PTHR30486:SF6">
    <property type="entry name" value="TYPE IV PILUS RETRACTATION ATPASE PILT"/>
    <property type="match status" value="1"/>
</dbReference>
<comment type="subcellular location">
    <subcellularLocation>
        <location evidence="2">Cell inner membrane</location>
        <topology evidence="2">Peripheral membrane protein</topology>
        <orientation evidence="2">Cytoplasmic side</orientation>
    </subcellularLocation>
</comment>
<dbReference type="AlphaFoldDB" id="A0A426V2N9"/>
<dbReference type="SUPFAM" id="SSF52540">
    <property type="entry name" value="P-loop containing nucleoside triphosphate hydrolases"/>
    <property type="match status" value="1"/>
</dbReference>
<comment type="similarity">
    <text evidence="1 2">Belongs to the GSP E family.</text>
</comment>
<keyword evidence="2" id="KW-0547">Nucleotide-binding</keyword>
<dbReference type="EMBL" id="RSED01000026">
    <property type="protein sequence ID" value="RRS01174.1"/>
    <property type="molecule type" value="Genomic_DNA"/>
</dbReference>
<dbReference type="InterPro" id="IPR050921">
    <property type="entry name" value="T4SS_GSP_E_ATPase"/>
</dbReference>
<keyword evidence="2" id="KW-0067">ATP-binding</keyword>
<evidence type="ECO:0000313" key="4">
    <source>
        <dbReference type="EMBL" id="RRS01174.1"/>
    </source>
</evidence>
<comment type="function">
    <text evidence="2">Part of the Type IV secretion system.</text>
</comment>
<keyword evidence="5" id="KW-1185">Reference proteome</keyword>
<dbReference type="Proteomes" id="UP000269265">
    <property type="component" value="Unassembled WGS sequence"/>
</dbReference>
<name>A0A426V2N9_9BURK</name>
<sequence>MTQVLDFPGSLKAEAAGHASSGVTSGPEQWFSDEHVFGEVLASDTVVRGYLRPIKKHLLEHQATEIWINKPGELIIQLETGNITVQEPALDFAALDAMAQAIAVYSPQQQSVGAKCPLLSATMPDGERIQVVMPPAVEPGMVSMSIRIPKSEIIPLTVYQESGAFSKFVWARPENLKAALEILDPVDRELCEMLAAGDLHGFLIRSIQAKKNTGVIGDTGSGKTTLMKSMCQHIPLHERLITVEDVRELMLPMHHNRVHLLYSKNSMGIAKVTPADLIGSLMRMAPDRALLAELRSSEAWDFLKLLTTGHSGSITSWHAESCALGSERFVFMCKENGEAATLARDEIKHLYTLTIDVVIHMTRRIVYDTQGKQIAYERFVDEVYFDPWAKARARFGDRTLGEGRGLE</sequence>
<dbReference type="OrthoDB" id="9810761at2"/>
<dbReference type="GO" id="GO:0005524">
    <property type="term" value="F:ATP binding"/>
    <property type="evidence" value="ECO:0007669"/>
    <property type="project" value="UniProtKB-UniRule"/>
</dbReference>
<gene>
    <name evidence="4" type="primary">virB11</name>
    <name evidence="4" type="ORF">EIP75_21605</name>
</gene>
<evidence type="ECO:0000256" key="2">
    <source>
        <dbReference type="RuleBase" id="RU366071"/>
    </source>
</evidence>
<dbReference type="GO" id="GO:0044097">
    <property type="term" value="P:secretion by the type IV secretion system"/>
    <property type="evidence" value="ECO:0007669"/>
    <property type="project" value="InterPro"/>
</dbReference>
<dbReference type="InterPro" id="IPR014155">
    <property type="entry name" value="VirB11"/>
</dbReference>
<dbReference type="Gene3D" id="3.30.450.90">
    <property type="match status" value="1"/>
</dbReference>
<keyword evidence="2" id="KW-1003">Cell membrane</keyword>
<dbReference type="GO" id="GO:0005886">
    <property type="term" value="C:plasma membrane"/>
    <property type="evidence" value="ECO:0007669"/>
    <property type="project" value="UniProtKB-SubCell"/>
</dbReference>
<dbReference type="PANTHER" id="PTHR30486">
    <property type="entry name" value="TWITCHING MOTILITY PROTEIN PILT"/>
    <property type="match status" value="1"/>
</dbReference>
<dbReference type="InterPro" id="IPR001482">
    <property type="entry name" value="T2SS/T4SS_dom"/>
</dbReference>
<dbReference type="InterPro" id="IPR027417">
    <property type="entry name" value="P-loop_NTPase"/>
</dbReference>
<evidence type="ECO:0000256" key="1">
    <source>
        <dbReference type="ARBA" id="ARBA00006611"/>
    </source>
</evidence>
<feature type="domain" description="Bacterial type II secretion system protein E" evidence="3">
    <location>
        <begin position="215"/>
        <end position="369"/>
    </location>
</feature>
<keyword evidence="2" id="KW-0472">Membrane</keyword>
<dbReference type="RefSeq" id="WP_125245274.1">
    <property type="nucleotide sequence ID" value="NZ_RSED01000026.1"/>
</dbReference>
<protein>
    <recommendedName>
        <fullName evidence="2">Type IV secretion system protein</fullName>
    </recommendedName>
</protein>
<organism evidence="4 5">
    <name type="scientific">Aquabacterium soli</name>
    <dbReference type="NCBI Taxonomy" id="2493092"/>
    <lineage>
        <taxon>Bacteria</taxon>
        <taxon>Pseudomonadati</taxon>
        <taxon>Pseudomonadota</taxon>
        <taxon>Betaproteobacteria</taxon>
        <taxon>Burkholderiales</taxon>
        <taxon>Aquabacterium</taxon>
    </lineage>
</organism>
<dbReference type="CDD" id="cd01130">
    <property type="entry name" value="VirB11-like_ATPase"/>
    <property type="match status" value="1"/>
</dbReference>
<proteinExistence type="inferred from homology"/>
<dbReference type="Pfam" id="PF00437">
    <property type="entry name" value="T2SSE"/>
    <property type="match status" value="1"/>
</dbReference>
<keyword evidence="2" id="KW-0997">Cell inner membrane</keyword>
<accession>A0A426V2N9</accession>
<evidence type="ECO:0000259" key="3">
    <source>
        <dbReference type="Pfam" id="PF00437"/>
    </source>
</evidence>
<dbReference type="NCBIfam" id="TIGR02788">
    <property type="entry name" value="VirB11"/>
    <property type="match status" value="1"/>
</dbReference>